<evidence type="ECO:0000313" key="2">
    <source>
        <dbReference type="Proteomes" id="UP001163324"/>
    </source>
</evidence>
<dbReference type="EMBL" id="CM047940">
    <property type="protein sequence ID" value="KAI9904442.1"/>
    <property type="molecule type" value="Genomic_DNA"/>
</dbReference>
<evidence type="ECO:0000313" key="1">
    <source>
        <dbReference type="EMBL" id="KAI9904442.1"/>
    </source>
</evidence>
<sequence>MFLKRVLTATVVGVATSLATATPFDTKAYLEARAGHPLAPITAAAAEAAAAVSLPATYNNTLAEQRADPHIIKHDDGWYYMTATVPAYDQVVIRRAETIDGLRDAEEVVVFRRTTEGQGSGYVWAPELHNIDGNWYVYVALGVTGDDWHIRACVLEGTGSSNPLEAEWEYKGVVETNWDEFSLDMTYFEVDGARYLSWAQFDPTWGDTNTGLFLAPMLNPWTVQLPAVAISYPDLAWERIGHNVNEGAYVIQRNGKLFLTYSASATDSNYCVGLLTADEGADLMDPASWSKAQEPVFSSNEATGQWGPGHSCFTVSEDGASDVFVYHDRGYKDIDGEPLNDPNRRTRVQKLYWRADGTPDFGIPVPDGFTPVRFRVAAGDDGRYLRNLGVGEGVVAAGDAPVEETLFRVTSPGFAGQDSVSLESTNLPGSFLRASADGSVALSADDGSEEFRAEASFTQQNGLTGEDSVSFGAGAGYLKVAESGDLVVGAVEGDETAATFFTE</sequence>
<dbReference type="Proteomes" id="UP001163324">
    <property type="component" value="Chromosome 1"/>
</dbReference>
<organism evidence="1 2">
    <name type="scientific">Trichothecium roseum</name>
    <dbReference type="NCBI Taxonomy" id="47278"/>
    <lineage>
        <taxon>Eukaryota</taxon>
        <taxon>Fungi</taxon>
        <taxon>Dikarya</taxon>
        <taxon>Ascomycota</taxon>
        <taxon>Pezizomycotina</taxon>
        <taxon>Sordariomycetes</taxon>
        <taxon>Hypocreomycetidae</taxon>
        <taxon>Hypocreales</taxon>
        <taxon>Hypocreales incertae sedis</taxon>
        <taxon>Trichothecium</taxon>
    </lineage>
</organism>
<name>A0ACC0VDI5_9HYPO</name>
<accession>A0ACC0VDI5</accession>
<proteinExistence type="predicted"/>
<keyword evidence="2" id="KW-1185">Reference proteome</keyword>
<protein>
    <submittedName>
        <fullName evidence="1">Uncharacterized protein</fullName>
    </submittedName>
</protein>
<comment type="caution">
    <text evidence="1">The sequence shown here is derived from an EMBL/GenBank/DDBJ whole genome shotgun (WGS) entry which is preliminary data.</text>
</comment>
<gene>
    <name evidence="1" type="ORF">N3K66_000971</name>
</gene>
<reference evidence="1" key="1">
    <citation type="submission" date="2022-10" db="EMBL/GenBank/DDBJ databases">
        <title>Complete Genome of Trichothecium roseum strain YXFP-22015, a Plant Pathogen Isolated from Citrus.</title>
        <authorList>
            <person name="Wang Y."/>
            <person name="Zhu L."/>
        </authorList>
    </citation>
    <scope>NUCLEOTIDE SEQUENCE</scope>
    <source>
        <strain evidence="1">YXFP-22015</strain>
    </source>
</reference>